<dbReference type="EMBL" id="GBXM01091239">
    <property type="protein sequence ID" value="JAH17338.1"/>
    <property type="molecule type" value="Transcribed_RNA"/>
</dbReference>
<sequence>MLEGTWTGFNELRLLNPARPRYCCN</sequence>
<accession>A0A0E9QMS2</accession>
<proteinExistence type="predicted"/>
<evidence type="ECO:0000313" key="1">
    <source>
        <dbReference type="EMBL" id="JAH17338.1"/>
    </source>
</evidence>
<reference evidence="1" key="2">
    <citation type="journal article" date="2015" name="Fish Shellfish Immunol.">
        <title>Early steps in the European eel (Anguilla anguilla)-Vibrio vulnificus interaction in the gills: Role of the RtxA13 toxin.</title>
        <authorList>
            <person name="Callol A."/>
            <person name="Pajuelo D."/>
            <person name="Ebbesson L."/>
            <person name="Teles M."/>
            <person name="MacKenzie S."/>
            <person name="Amaro C."/>
        </authorList>
    </citation>
    <scope>NUCLEOTIDE SEQUENCE</scope>
</reference>
<organism evidence="1">
    <name type="scientific">Anguilla anguilla</name>
    <name type="common">European freshwater eel</name>
    <name type="synonym">Muraena anguilla</name>
    <dbReference type="NCBI Taxonomy" id="7936"/>
    <lineage>
        <taxon>Eukaryota</taxon>
        <taxon>Metazoa</taxon>
        <taxon>Chordata</taxon>
        <taxon>Craniata</taxon>
        <taxon>Vertebrata</taxon>
        <taxon>Euteleostomi</taxon>
        <taxon>Actinopterygii</taxon>
        <taxon>Neopterygii</taxon>
        <taxon>Teleostei</taxon>
        <taxon>Anguilliformes</taxon>
        <taxon>Anguillidae</taxon>
        <taxon>Anguilla</taxon>
    </lineage>
</organism>
<reference evidence="1" key="1">
    <citation type="submission" date="2014-11" db="EMBL/GenBank/DDBJ databases">
        <authorList>
            <person name="Amaro Gonzalez C."/>
        </authorList>
    </citation>
    <scope>NUCLEOTIDE SEQUENCE</scope>
</reference>
<dbReference type="AlphaFoldDB" id="A0A0E9QMS2"/>
<name>A0A0E9QMS2_ANGAN</name>
<protein>
    <submittedName>
        <fullName evidence="1">Uncharacterized protein</fullName>
    </submittedName>
</protein>